<dbReference type="Proteomes" id="UP000177652">
    <property type="component" value="Unassembled WGS sequence"/>
</dbReference>
<reference evidence="1 2" key="1">
    <citation type="journal article" date="2016" name="Nat. Commun.">
        <title>Thousands of microbial genomes shed light on interconnected biogeochemical processes in an aquifer system.</title>
        <authorList>
            <person name="Anantharaman K."/>
            <person name="Brown C.T."/>
            <person name="Hug L.A."/>
            <person name="Sharon I."/>
            <person name="Castelle C.J."/>
            <person name="Probst A.J."/>
            <person name="Thomas B.C."/>
            <person name="Singh A."/>
            <person name="Wilkins M.J."/>
            <person name="Karaoz U."/>
            <person name="Brodie E.L."/>
            <person name="Williams K.H."/>
            <person name="Hubbard S.S."/>
            <person name="Banfield J.F."/>
        </authorList>
    </citation>
    <scope>NUCLEOTIDE SEQUENCE [LARGE SCALE GENOMIC DNA]</scope>
</reference>
<evidence type="ECO:0000313" key="2">
    <source>
        <dbReference type="Proteomes" id="UP000177652"/>
    </source>
</evidence>
<evidence type="ECO:0008006" key="3">
    <source>
        <dbReference type="Google" id="ProtNLM"/>
    </source>
</evidence>
<dbReference type="Pfam" id="PF12686">
    <property type="entry name" value="DUF3800"/>
    <property type="match status" value="1"/>
</dbReference>
<dbReference type="AlphaFoldDB" id="A0A1F6DW77"/>
<dbReference type="EMBL" id="MFLK01000038">
    <property type="protein sequence ID" value="OGG65668.1"/>
    <property type="molecule type" value="Genomic_DNA"/>
</dbReference>
<protein>
    <recommendedName>
        <fullName evidence="3">DUF3800 domain-containing protein</fullName>
    </recommendedName>
</protein>
<organism evidence="1 2">
    <name type="scientific">Candidatus Kaiserbacteria bacterium RIFCSPHIGHO2_02_FULL_55_20</name>
    <dbReference type="NCBI Taxonomy" id="1798497"/>
    <lineage>
        <taxon>Bacteria</taxon>
        <taxon>Candidatus Kaiseribacteriota</taxon>
    </lineage>
</organism>
<evidence type="ECO:0000313" key="1">
    <source>
        <dbReference type="EMBL" id="OGG65668.1"/>
    </source>
</evidence>
<comment type="caution">
    <text evidence="1">The sequence shown here is derived from an EMBL/GenBank/DDBJ whole genome shotgun (WGS) entry which is preliminary data.</text>
</comment>
<proteinExistence type="predicted"/>
<accession>A0A1F6DW77</accession>
<sequence>MASDFIFVDEAGDPGQPFTTDATGARITTGASAFYIITAICLDEKKLFLLEHQMMEAKNAAGYKKEIKSNEISLRLYGELLKIVNTLDIKTYYRLIDKSVYKGKFKVDGIPALHNVFDEYHVARAVAFAMVECNMKDVDIVIDRTDRRLLDGKFDSFNSYLTNKVKKHIGEAEGNQIRHITHVDSKYVNAMQMSDIIGGAIKDNFTKKNQDLLKVIEPERLIEVTRKYEKKAKKRS</sequence>
<dbReference type="InterPro" id="IPR024524">
    <property type="entry name" value="DUF3800"/>
</dbReference>
<name>A0A1F6DW77_9BACT</name>
<dbReference type="STRING" id="1798497.A3D71_01300"/>
<gene>
    <name evidence="1" type="ORF">A3D71_01300</name>
</gene>